<dbReference type="Gene3D" id="3.40.225.10">
    <property type="entry name" value="Class II aldolase/adducin N-terminal domain"/>
    <property type="match status" value="1"/>
</dbReference>
<dbReference type="NCBIfam" id="NF005451">
    <property type="entry name" value="PRK07044.1"/>
    <property type="match status" value="1"/>
</dbReference>
<dbReference type="GO" id="GO:0005856">
    <property type="term" value="C:cytoskeleton"/>
    <property type="evidence" value="ECO:0007669"/>
    <property type="project" value="TreeGrafter"/>
</dbReference>
<feature type="domain" description="Class II aldolase/adducin N-terminal" evidence="1">
    <location>
        <begin position="24"/>
        <end position="207"/>
    </location>
</feature>
<dbReference type="EMBL" id="UINC01047331">
    <property type="protein sequence ID" value="SVB56475.1"/>
    <property type="molecule type" value="Genomic_DNA"/>
</dbReference>
<gene>
    <name evidence="2" type="ORF">METZ01_LOCUS209329</name>
</gene>
<dbReference type="SMART" id="SM01007">
    <property type="entry name" value="Aldolase_II"/>
    <property type="match status" value="1"/>
</dbReference>
<accession>A0A382F1F2</accession>
<dbReference type="PANTHER" id="PTHR10672">
    <property type="entry name" value="ADDUCIN"/>
    <property type="match status" value="1"/>
</dbReference>
<proteinExistence type="predicted"/>
<organism evidence="2">
    <name type="scientific">marine metagenome</name>
    <dbReference type="NCBI Taxonomy" id="408172"/>
    <lineage>
        <taxon>unclassified sequences</taxon>
        <taxon>metagenomes</taxon>
        <taxon>ecological metagenomes</taxon>
    </lineage>
</organism>
<dbReference type="GO" id="GO:0051015">
    <property type="term" value="F:actin filament binding"/>
    <property type="evidence" value="ECO:0007669"/>
    <property type="project" value="TreeGrafter"/>
</dbReference>
<dbReference type="PANTHER" id="PTHR10672:SF3">
    <property type="entry name" value="PROTEIN HU-LI TAI SHAO"/>
    <property type="match status" value="1"/>
</dbReference>
<reference evidence="2" key="1">
    <citation type="submission" date="2018-05" db="EMBL/GenBank/DDBJ databases">
        <authorList>
            <person name="Lanie J.A."/>
            <person name="Ng W.-L."/>
            <person name="Kazmierczak K.M."/>
            <person name="Andrzejewski T.M."/>
            <person name="Davidsen T.M."/>
            <person name="Wayne K.J."/>
            <person name="Tettelin H."/>
            <person name="Glass J.I."/>
            <person name="Rusch D."/>
            <person name="Podicherti R."/>
            <person name="Tsui H.-C.T."/>
            <person name="Winkler M.E."/>
        </authorList>
    </citation>
    <scope>NUCLEOTIDE SEQUENCE</scope>
</reference>
<dbReference type="Pfam" id="PF00596">
    <property type="entry name" value="Aldolase_II"/>
    <property type="match status" value="1"/>
</dbReference>
<dbReference type="AlphaFoldDB" id="A0A382F1F2"/>
<dbReference type="InterPro" id="IPR001303">
    <property type="entry name" value="Aldolase_II/adducin_N"/>
</dbReference>
<dbReference type="SUPFAM" id="SSF53639">
    <property type="entry name" value="AraD/HMP-PK domain-like"/>
    <property type="match status" value="1"/>
</dbReference>
<protein>
    <recommendedName>
        <fullName evidence="1">Class II aldolase/adducin N-terminal domain-containing protein</fullName>
    </recommendedName>
</protein>
<sequence length="264" mass="29116">MEMTDPGRRWVDEGLDPVEWALRVELACLFRINAHLGWEDSINTHSTMRLPGDDHHFLINPFGLRLGEVKASDLIKIDLDGNVIGPSKHPVNRAGYVIHSAIHMQRQDARCVIHTHTLSGMAVAATVEGLQEHNLFGLGFHDRISYHEFEGASGDHNISERARLAESLGSSNKAMILRNHGLLTVGESVAEAFVWMYRLDRACQVQVLVQGAAGQFVTPSPQAADFTVKGTQDFIDGFGAGGPGELEFSAFMRLMNELDPSFND</sequence>
<dbReference type="InterPro" id="IPR051017">
    <property type="entry name" value="Aldolase-II_Adducin_sf"/>
</dbReference>
<name>A0A382F1F2_9ZZZZ</name>
<evidence type="ECO:0000259" key="1">
    <source>
        <dbReference type="SMART" id="SM01007"/>
    </source>
</evidence>
<dbReference type="InterPro" id="IPR036409">
    <property type="entry name" value="Aldolase_II/adducin_N_sf"/>
</dbReference>
<evidence type="ECO:0000313" key="2">
    <source>
        <dbReference type="EMBL" id="SVB56475.1"/>
    </source>
</evidence>